<dbReference type="GO" id="GO:0000156">
    <property type="term" value="F:phosphorelay response regulator activity"/>
    <property type="evidence" value="ECO:0007669"/>
    <property type="project" value="TreeGrafter"/>
</dbReference>
<evidence type="ECO:0000256" key="1">
    <source>
        <dbReference type="ARBA" id="ARBA00018672"/>
    </source>
</evidence>
<evidence type="ECO:0000256" key="3">
    <source>
        <dbReference type="ARBA" id="ARBA00023012"/>
    </source>
</evidence>
<dbReference type="Pfam" id="PF00486">
    <property type="entry name" value="Trans_reg_C"/>
    <property type="match status" value="1"/>
</dbReference>
<reference evidence="12 13" key="1">
    <citation type="journal article" date="2018" name="Environ. Microbiol.">
        <title>Novel energy conservation strategies and behaviour of Pelotomaculum schinkii driving syntrophic propionate catabolism.</title>
        <authorList>
            <person name="Hidalgo-Ahumada C.A.P."/>
            <person name="Nobu M.K."/>
            <person name="Narihiro T."/>
            <person name="Tamaki H."/>
            <person name="Liu W.T."/>
            <person name="Kamagata Y."/>
            <person name="Stams A.J.M."/>
            <person name="Imachi H."/>
            <person name="Sousa D.Z."/>
        </authorList>
    </citation>
    <scope>NUCLEOTIDE SEQUENCE [LARGE SCALE GENOMIC DNA]</scope>
    <source>
        <strain evidence="12 13">MGP</strain>
    </source>
</reference>
<dbReference type="SUPFAM" id="SSF52172">
    <property type="entry name" value="CheY-like"/>
    <property type="match status" value="1"/>
</dbReference>
<evidence type="ECO:0000313" key="13">
    <source>
        <dbReference type="Proteomes" id="UP000297597"/>
    </source>
</evidence>
<name>A0A4Y7RM83_9FIRM</name>
<dbReference type="GO" id="GO:0006355">
    <property type="term" value="P:regulation of DNA-templated transcription"/>
    <property type="evidence" value="ECO:0007669"/>
    <property type="project" value="InterPro"/>
</dbReference>
<dbReference type="Gene3D" id="6.10.250.690">
    <property type="match status" value="1"/>
</dbReference>
<feature type="DNA-binding region" description="OmpR/PhoB-type" evidence="9">
    <location>
        <begin position="144"/>
        <end position="243"/>
    </location>
</feature>
<dbReference type="InterPro" id="IPR001867">
    <property type="entry name" value="OmpR/PhoB-type_DNA-bd"/>
</dbReference>
<keyword evidence="13" id="KW-1185">Reference proteome</keyword>
<comment type="function">
    <text evidence="7">May play the central regulatory role in sporulation. It may be an element of the effector pathway responsible for the activation of sporulation genes in response to nutritional stress. Spo0A may act in concert with spo0H (a sigma factor) to control the expression of some genes that are critical to the sporulation process.</text>
</comment>
<evidence type="ECO:0000259" key="10">
    <source>
        <dbReference type="PROSITE" id="PS50110"/>
    </source>
</evidence>
<feature type="modified residue" description="4-aspartylphosphate" evidence="8">
    <location>
        <position position="64"/>
    </location>
</feature>
<feature type="domain" description="OmpR/PhoB-type" evidence="11">
    <location>
        <begin position="144"/>
        <end position="243"/>
    </location>
</feature>
<dbReference type="GO" id="GO:0032993">
    <property type="term" value="C:protein-DNA complex"/>
    <property type="evidence" value="ECO:0007669"/>
    <property type="project" value="TreeGrafter"/>
</dbReference>
<dbReference type="InterPro" id="IPR001789">
    <property type="entry name" value="Sig_transdc_resp-reg_receiver"/>
</dbReference>
<dbReference type="Gene3D" id="1.10.10.10">
    <property type="entry name" value="Winged helix-like DNA-binding domain superfamily/Winged helix DNA-binding domain"/>
    <property type="match status" value="1"/>
</dbReference>
<dbReference type="PANTHER" id="PTHR48111:SF1">
    <property type="entry name" value="TWO-COMPONENT RESPONSE REGULATOR ORR33"/>
    <property type="match status" value="1"/>
</dbReference>
<dbReference type="AlphaFoldDB" id="A0A4Y7RM83"/>
<keyword evidence="3" id="KW-0902">Two-component regulatory system</keyword>
<keyword evidence="4" id="KW-0805">Transcription regulation</keyword>
<keyword evidence="5 9" id="KW-0238">DNA-binding</keyword>
<accession>A0A4Y7RM83</accession>
<dbReference type="RefSeq" id="WP_243119852.1">
    <property type="nucleotide sequence ID" value="NZ_QFFZ01000035.1"/>
</dbReference>
<feature type="domain" description="Response regulatory" evidence="10">
    <location>
        <begin position="15"/>
        <end position="128"/>
    </location>
</feature>
<dbReference type="SMART" id="SM00448">
    <property type="entry name" value="REC"/>
    <property type="match status" value="1"/>
</dbReference>
<dbReference type="FunFam" id="1.10.10.10:FF:000018">
    <property type="entry name" value="DNA-binding response regulator ResD"/>
    <property type="match status" value="1"/>
</dbReference>
<dbReference type="InterPro" id="IPR036388">
    <property type="entry name" value="WH-like_DNA-bd_sf"/>
</dbReference>
<dbReference type="EMBL" id="QFFZ01000035">
    <property type="protein sequence ID" value="TEB09931.1"/>
    <property type="molecule type" value="Genomic_DNA"/>
</dbReference>
<evidence type="ECO:0000256" key="8">
    <source>
        <dbReference type="PROSITE-ProRule" id="PRU00169"/>
    </source>
</evidence>
<keyword evidence="6" id="KW-0804">Transcription</keyword>
<dbReference type="PANTHER" id="PTHR48111">
    <property type="entry name" value="REGULATOR OF RPOS"/>
    <property type="match status" value="1"/>
</dbReference>
<dbReference type="Pfam" id="PF00072">
    <property type="entry name" value="Response_reg"/>
    <property type="match status" value="1"/>
</dbReference>
<dbReference type="GO" id="GO:0005829">
    <property type="term" value="C:cytosol"/>
    <property type="evidence" value="ECO:0007669"/>
    <property type="project" value="TreeGrafter"/>
</dbReference>
<dbReference type="FunFam" id="3.40.50.2300:FF:000001">
    <property type="entry name" value="DNA-binding response regulator PhoB"/>
    <property type="match status" value="1"/>
</dbReference>
<evidence type="ECO:0000256" key="6">
    <source>
        <dbReference type="ARBA" id="ARBA00023163"/>
    </source>
</evidence>
<evidence type="ECO:0000256" key="5">
    <source>
        <dbReference type="ARBA" id="ARBA00023125"/>
    </source>
</evidence>
<gene>
    <name evidence="12" type="primary">mtrA</name>
    <name evidence="12" type="ORF">Pmgp_02734</name>
</gene>
<sequence>MPPRKRQVEDLAGEKILVVDDEAVVQKLIAHYLAKEGFQVITADTGYTALEMIRREKPDLILLDILLPELDGLEICQEIRSETNVPIIFITSKGETMDVALGLGVGGDDYVRKPFDPLEVVARVKAHLRRHRQLRKAGEVEKPKRVLDFPDLKIDLTNRTVEVNGLPAVLTAREFDILALLAENPNRFYSADKIMELVWKSRESVDYRSLMVHISKLRKKIEEDPANPKFIISVRGFGYKFSVLQSP</sequence>
<dbReference type="Proteomes" id="UP000297597">
    <property type="component" value="Unassembled WGS sequence"/>
</dbReference>
<evidence type="ECO:0000256" key="4">
    <source>
        <dbReference type="ARBA" id="ARBA00023015"/>
    </source>
</evidence>
<dbReference type="Gene3D" id="3.40.50.2300">
    <property type="match status" value="1"/>
</dbReference>
<keyword evidence="2 8" id="KW-0597">Phosphoprotein</keyword>
<dbReference type="PROSITE" id="PS51755">
    <property type="entry name" value="OMPR_PHOB"/>
    <property type="match status" value="1"/>
</dbReference>
<dbReference type="PROSITE" id="PS50110">
    <property type="entry name" value="RESPONSE_REGULATORY"/>
    <property type="match status" value="1"/>
</dbReference>
<dbReference type="GO" id="GO:0000976">
    <property type="term" value="F:transcription cis-regulatory region binding"/>
    <property type="evidence" value="ECO:0007669"/>
    <property type="project" value="TreeGrafter"/>
</dbReference>
<dbReference type="CDD" id="cd00383">
    <property type="entry name" value="trans_reg_C"/>
    <property type="match status" value="1"/>
</dbReference>
<evidence type="ECO:0000256" key="7">
    <source>
        <dbReference type="ARBA" id="ARBA00024867"/>
    </source>
</evidence>
<evidence type="ECO:0000313" key="12">
    <source>
        <dbReference type="EMBL" id="TEB09931.1"/>
    </source>
</evidence>
<protein>
    <recommendedName>
        <fullName evidence="1">Stage 0 sporulation protein A homolog</fullName>
    </recommendedName>
</protein>
<comment type="caution">
    <text evidence="12">The sequence shown here is derived from an EMBL/GenBank/DDBJ whole genome shotgun (WGS) entry which is preliminary data.</text>
</comment>
<organism evidence="12 13">
    <name type="scientific">Pelotomaculum propionicicum</name>
    <dbReference type="NCBI Taxonomy" id="258475"/>
    <lineage>
        <taxon>Bacteria</taxon>
        <taxon>Bacillati</taxon>
        <taxon>Bacillota</taxon>
        <taxon>Clostridia</taxon>
        <taxon>Eubacteriales</taxon>
        <taxon>Desulfotomaculaceae</taxon>
        <taxon>Pelotomaculum</taxon>
    </lineage>
</organism>
<evidence type="ECO:0000256" key="9">
    <source>
        <dbReference type="PROSITE-ProRule" id="PRU01091"/>
    </source>
</evidence>
<dbReference type="InterPro" id="IPR039420">
    <property type="entry name" value="WalR-like"/>
</dbReference>
<evidence type="ECO:0000259" key="11">
    <source>
        <dbReference type="PROSITE" id="PS51755"/>
    </source>
</evidence>
<dbReference type="InterPro" id="IPR011006">
    <property type="entry name" value="CheY-like_superfamily"/>
</dbReference>
<dbReference type="SMART" id="SM00862">
    <property type="entry name" value="Trans_reg_C"/>
    <property type="match status" value="1"/>
</dbReference>
<proteinExistence type="predicted"/>
<evidence type="ECO:0000256" key="2">
    <source>
        <dbReference type="ARBA" id="ARBA00022553"/>
    </source>
</evidence>